<dbReference type="AlphaFoldDB" id="U5D0B9"/>
<dbReference type="Proteomes" id="UP000017836">
    <property type="component" value="Unassembled WGS sequence"/>
</dbReference>
<keyword evidence="1" id="KW-0472">Membrane</keyword>
<evidence type="ECO:0000256" key="1">
    <source>
        <dbReference type="SAM" id="Phobius"/>
    </source>
</evidence>
<feature type="transmembrane region" description="Helical" evidence="1">
    <location>
        <begin position="148"/>
        <end position="167"/>
    </location>
</feature>
<dbReference type="InterPro" id="IPR058888">
    <property type="entry name" value="LLG1-like"/>
</dbReference>
<feature type="signal peptide" evidence="2">
    <location>
        <begin position="1"/>
        <end position="26"/>
    </location>
</feature>
<keyword evidence="1" id="KW-0812">Transmembrane</keyword>
<dbReference type="EMBL" id="KI392075">
    <property type="protein sequence ID" value="ERN19026.1"/>
    <property type="molecule type" value="Genomic_DNA"/>
</dbReference>
<dbReference type="KEGG" id="atr:18447398"/>
<dbReference type="eggNOG" id="ENOG502S17V">
    <property type="taxonomic scope" value="Eukaryota"/>
</dbReference>
<dbReference type="Pfam" id="PF26578">
    <property type="entry name" value="LLG1"/>
    <property type="match status" value="1"/>
</dbReference>
<feature type="chain" id="PRO_5004658540" description="GPI-anchored protein LLG1-like domain-containing protein" evidence="2">
    <location>
        <begin position="27"/>
        <end position="168"/>
    </location>
</feature>
<reference evidence="5" key="1">
    <citation type="journal article" date="2013" name="Science">
        <title>The Amborella genome and the evolution of flowering plants.</title>
        <authorList>
            <consortium name="Amborella Genome Project"/>
        </authorList>
    </citation>
    <scope>NUCLEOTIDE SEQUENCE [LARGE SCALE GENOMIC DNA]</scope>
</reference>
<dbReference type="HOGENOM" id="CLU_119747_0_0_1"/>
<evidence type="ECO:0000313" key="4">
    <source>
        <dbReference type="EMBL" id="ERN19026.1"/>
    </source>
</evidence>
<keyword evidence="5" id="KW-1185">Reference proteome</keyword>
<protein>
    <recommendedName>
        <fullName evidence="3">GPI-anchored protein LLG1-like domain-containing protein</fullName>
    </recommendedName>
</protein>
<feature type="domain" description="GPI-anchored protein LLG1-like" evidence="3">
    <location>
        <begin position="54"/>
        <end position="129"/>
    </location>
</feature>
<dbReference type="InterPro" id="IPR039307">
    <property type="entry name" value="LORELEI-like"/>
</dbReference>
<dbReference type="PANTHER" id="PTHR31533:SF2">
    <property type="entry name" value="GPI-ANCHORED PROTEIN LLG1"/>
    <property type="match status" value="1"/>
</dbReference>
<keyword evidence="1" id="KW-1133">Transmembrane helix</keyword>
<keyword evidence="2" id="KW-0732">Signal</keyword>
<dbReference type="OrthoDB" id="585255at2759"/>
<organism evidence="4 5">
    <name type="scientific">Amborella trichopoda</name>
    <dbReference type="NCBI Taxonomy" id="13333"/>
    <lineage>
        <taxon>Eukaryota</taxon>
        <taxon>Viridiplantae</taxon>
        <taxon>Streptophyta</taxon>
        <taxon>Embryophyta</taxon>
        <taxon>Tracheophyta</taxon>
        <taxon>Spermatophyta</taxon>
        <taxon>Magnoliopsida</taxon>
        <taxon>Amborellales</taxon>
        <taxon>Amborellaceae</taxon>
        <taxon>Amborella</taxon>
    </lineage>
</organism>
<evidence type="ECO:0000259" key="3">
    <source>
        <dbReference type="Pfam" id="PF26578"/>
    </source>
</evidence>
<sequence>MASPAMAFCCSMAAVFSFLFIGFASSTSISDNVFESHGVTGRSLLQEKKNCPEDFEFKNYTILTSQCKGPRYQPSLCCSAFKQFACPFAQLLNDDQYACASTMFSYINLRGGYPPGLFSSECREGKLGLACPPMPAPSQGDSANEGQMRWSFSLLWVLSVSLVVFFFV</sequence>
<name>U5D0B9_AMBTC</name>
<evidence type="ECO:0000313" key="5">
    <source>
        <dbReference type="Proteomes" id="UP000017836"/>
    </source>
</evidence>
<dbReference type="OMA" id="TRTTCKE"/>
<evidence type="ECO:0000256" key="2">
    <source>
        <dbReference type="SAM" id="SignalP"/>
    </source>
</evidence>
<accession>U5D0B9</accession>
<proteinExistence type="predicted"/>
<gene>
    <name evidence="4" type="ORF">AMTR_s00061p00060650</name>
</gene>
<dbReference type="Gramene" id="ERN19026">
    <property type="protein sequence ID" value="ERN19026"/>
    <property type="gene ID" value="AMTR_s00061p00060650"/>
</dbReference>
<dbReference type="PANTHER" id="PTHR31533">
    <property type="entry name" value="GPI-ANCHORED PROTEIN LLG1-RELATED-RELATED"/>
    <property type="match status" value="1"/>
</dbReference>